<evidence type="ECO:0000313" key="1">
    <source>
        <dbReference type="EMBL" id="KAF2473070.1"/>
    </source>
</evidence>
<reference evidence="1" key="1">
    <citation type="journal article" date="2020" name="Stud. Mycol.">
        <title>101 Dothideomycetes genomes: a test case for predicting lifestyles and emergence of pathogens.</title>
        <authorList>
            <person name="Haridas S."/>
            <person name="Albert R."/>
            <person name="Binder M."/>
            <person name="Bloem J."/>
            <person name="Labutti K."/>
            <person name="Salamov A."/>
            <person name="Andreopoulos B."/>
            <person name="Baker S."/>
            <person name="Barry K."/>
            <person name="Bills G."/>
            <person name="Bluhm B."/>
            <person name="Cannon C."/>
            <person name="Castanera R."/>
            <person name="Culley D."/>
            <person name="Daum C."/>
            <person name="Ezra D."/>
            <person name="Gonzalez J."/>
            <person name="Henrissat B."/>
            <person name="Kuo A."/>
            <person name="Liang C."/>
            <person name="Lipzen A."/>
            <person name="Lutzoni F."/>
            <person name="Magnuson J."/>
            <person name="Mondo S."/>
            <person name="Nolan M."/>
            <person name="Ohm R."/>
            <person name="Pangilinan J."/>
            <person name="Park H.-J."/>
            <person name="Ramirez L."/>
            <person name="Alfaro M."/>
            <person name="Sun H."/>
            <person name="Tritt A."/>
            <person name="Yoshinaga Y."/>
            <person name="Zwiers L.-H."/>
            <person name="Turgeon B."/>
            <person name="Goodwin S."/>
            <person name="Spatafora J."/>
            <person name="Crous P."/>
            <person name="Grigoriev I."/>
        </authorList>
    </citation>
    <scope>NUCLEOTIDE SEQUENCE</scope>
    <source>
        <strain evidence="1">ATCC 200398</strain>
    </source>
</reference>
<evidence type="ECO:0000313" key="2">
    <source>
        <dbReference type="Proteomes" id="UP000799755"/>
    </source>
</evidence>
<keyword evidence="2" id="KW-1185">Reference proteome</keyword>
<organism evidence="1 2">
    <name type="scientific">Lindgomyces ingoldianus</name>
    <dbReference type="NCBI Taxonomy" id="673940"/>
    <lineage>
        <taxon>Eukaryota</taxon>
        <taxon>Fungi</taxon>
        <taxon>Dikarya</taxon>
        <taxon>Ascomycota</taxon>
        <taxon>Pezizomycotina</taxon>
        <taxon>Dothideomycetes</taxon>
        <taxon>Pleosporomycetidae</taxon>
        <taxon>Pleosporales</taxon>
        <taxon>Lindgomycetaceae</taxon>
        <taxon>Lindgomyces</taxon>
    </lineage>
</organism>
<sequence>MPTIETSTHYTLTNALLGPSRALASASNNDSIIIVDVSTRSDSYDQQWYFTETNNSNRYRLHTVQKGDFHAVDVFSYTGKNSLDVHFFSTGNYTGQYWQIDEWDGGSKRISNDFTGPDIHLGVLNDTLEVKLAGGDNPGQHWMLNRFGAMSTASSSTTPTAVATTLVTATTTITAKPSICTSTGSLCTSTAAPTASPSKTLAKGTLAGVVVGVVAGAILLAIIVHLLWSKRKANYEPVNLPNPSQPMVPLDN</sequence>
<accession>A0ACB6R1V7</accession>
<gene>
    <name evidence="1" type="ORF">BDR25DRAFT_387165</name>
</gene>
<dbReference type="EMBL" id="MU003500">
    <property type="protein sequence ID" value="KAF2473070.1"/>
    <property type="molecule type" value="Genomic_DNA"/>
</dbReference>
<name>A0ACB6R1V7_9PLEO</name>
<comment type="caution">
    <text evidence="1">The sequence shown here is derived from an EMBL/GenBank/DDBJ whole genome shotgun (WGS) entry which is preliminary data.</text>
</comment>
<proteinExistence type="predicted"/>
<protein>
    <submittedName>
        <fullName evidence="1">Uncharacterized protein</fullName>
    </submittedName>
</protein>
<dbReference type="Proteomes" id="UP000799755">
    <property type="component" value="Unassembled WGS sequence"/>
</dbReference>